<gene>
    <name evidence="1" type="ORF">E1757_01830</name>
</gene>
<proteinExistence type="predicted"/>
<dbReference type="OrthoDB" id="2638183at2"/>
<dbReference type="EMBL" id="SMRT01000001">
    <property type="protein sequence ID" value="TDG00401.1"/>
    <property type="molecule type" value="Genomic_DNA"/>
</dbReference>
<dbReference type="AlphaFoldDB" id="A0A4R5KZ86"/>
<keyword evidence="2" id="KW-1185">Reference proteome</keyword>
<dbReference type="RefSeq" id="WP_133225110.1">
    <property type="nucleotide sequence ID" value="NZ_SMRT01000001.1"/>
</dbReference>
<dbReference type="Proteomes" id="UP000295636">
    <property type="component" value="Unassembled WGS sequence"/>
</dbReference>
<reference evidence="1 2" key="1">
    <citation type="submission" date="2019-03" db="EMBL/GenBank/DDBJ databases">
        <title>This is whole genome sequence of Paenibacillus sp MS74 strain.</title>
        <authorList>
            <person name="Trinh H.N."/>
        </authorList>
    </citation>
    <scope>NUCLEOTIDE SEQUENCE [LARGE SCALE GENOMIC DNA]</scope>
    <source>
        <strain evidence="1 2">MS74</strain>
    </source>
</reference>
<sequence length="68" mass="7919">MFRLLTDRDFQEAMERQKAIRVFQNDHVVGAGGIITRFDDQVVVVQSGVSDIAHHPRALCEFFEMRKR</sequence>
<evidence type="ECO:0000313" key="2">
    <source>
        <dbReference type="Proteomes" id="UP000295636"/>
    </source>
</evidence>
<accession>A0A4R5KZ86</accession>
<evidence type="ECO:0000313" key="1">
    <source>
        <dbReference type="EMBL" id="TDG00401.1"/>
    </source>
</evidence>
<protein>
    <submittedName>
        <fullName evidence="1">Uncharacterized protein</fullName>
    </submittedName>
</protein>
<organism evidence="1 2">
    <name type="scientific">Paenibacillus piri</name>
    <dbReference type="NCBI Taxonomy" id="2547395"/>
    <lineage>
        <taxon>Bacteria</taxon>
        <taxon>Bacillati</taxon>
        <taxon>Bacillota</taxon>
        <taxon>Bacilli</taxon>
        <taxon>Bacillales</taxon>
        <taxon>Paenibacillaceae</taxon>
        <taxon>Paenibacillus</taxon>
    </lineage>
</organism>
<name>A0A4R5KZ86_9BACL</name>
<comment type="caution">
    <text evidence="1">The sequence shown here is derived from an EMBL/GenBank/DDBJ whole genome shotgun (WGS) entry which is preliminary data.</text>
</comment>